<dbReference type="Gene3D" id="3.40.190.10">
    <property type="entry name" value="Periplasmic binding protein-like II"/>
    <property type="match status" value="2"/>
</dbReference>
<sequence>MKQKNTPFLLGSILIAAMLAFPALSHAGERIIFGGGPAGGTFQVVANAMQTYGPIKKSGLNLKAQSSAGSLENLRKVNSGKSHFGVAHSGHVYLGKNGRLKNDSKKYENVLAVSYLYGSLAQLVVRADSGIESAGDLVGKKVGVGNAGSGAFANCELFFTHLGIWDKIERNAMGYNDAASAFGNRQLDAFWLFTAFPSGAVIMAAQTNDIALIDLNKDAEKTGFYKKYPYFTKLSVPAGTYKGVDKDIPSFQDSSLWVANAKVSDGVVYKLLSLIYTEEGLAHMRKQKKTFKDMRIETGVNGIVTKLHPGAEKFWKEKGLTMPILK</sequence>
<dbReference type="EMBL" id="CAADFR010000018">
    <property type="protein sequence ID" value="VFK37773.1"/>
    <property type="molecule type" value="Genomic_DNA"/>
</dbReference>
<dbReference type="PANTHER" id="PTHR42941:SF1">
    <property type="entry name" value="SLL1037 PROTEIN"/>
    <property type="match status" value="1"/>
</dbReference>
<name>A0A450Y8D2_9GAMM</name>
<feature type="signal peptide" evidence="1">
    <location>
        <begin position="1"/>
        <end position="27"/>
    </location>
</feature>
<dbReference type="AlphaFoldDB" id="A0A450Y8D2"/>
<accession>A0A450Y8D2</accession>
<dbReference type="NCBIfam" id="TIGR02122">
    <property type="entry name" value="TRAP_TAXI"/>
    <property type="match status" value="1"/>
</dbReference>
<dbReference type="SUPFAM" id="SSF53850">
    <property type="entry name" value="Periplasmic binding protein-like II"/>
    <property type="match status" value="1"/>
</dbReference>
<proteinExistence type="predicted"/>
<evidence type="ECO:0000256" key="1">
    <source>
        <dbReference type="SAM" id="SignalP"/>
    </source>
</evidence>
<organism evidence="2">
    <name type="scientific">Candidatus Kentrum sp. SD</name>
    <dbReference type="NCBI Taxonomy" id="2126332"/>
    <lineage>
        <taxon>Bacteria</taxon>
        <taxon>Pseudomonadati</taxon>
        <taxon>Pseudomonadota</taxon>
        <taxon>Gammaproteobacteria</taxon>
        <taxon>Candidatus Kentrum</taxon>
    </lineage>
</organism>
<keyword evidence="1" id="KW-0732">Signal</keyword>
<gene>
    <name evidence="3" type="ORF">BECKSD772E_GA0070983_10176</name>
    <name evidence="2" type="ORF">BECKSD772F_GA0070984_10186</name>
</gene>
<dbReference type="CDD" id="cd13520">
    <property type="entry name" value="PBP2_TAXI_TRAP"/>
    <property type="match status" value="1"/>
</dbReference>
<dbReference type="Pfam" id="PF16868">
    <property type="entry name" value="NMT1_3"/>
    <property type="match status" value="1"/>
</dbReference>
<evidence type="ECO:0000313" key="3">
    <source>
        <dbReference type="EMBL" id="VFK42444.1"/>
    </source>
</evidence>
<dbReference type="EMBL" id="CAADFU010000017">
    <property type="protein sequence ID" value="VFK42444.1"/>
    <property type="molecule type" value="Genomic_DNA"/>
</dbReference>
<reference evidence="2" key="1">
    <citation type="submission" date="2019-02" db="EMBL/GenBank/DDBJ databases">
        <authorList>
            <person name="Gruber-Vodicka R. H."/>
            <person name="Seah K. B. B."/>
        </authorList>
    </citation>
    <scope>NUCLEOTIDE SEQUENCE</scope>
    <source>
        <strain evidence="3">BECK_S1320</strain>
        <strain evidence="2">BECK_S1321</strain>
    </source>
</reference>
<protein>
    <recommendedName>
        <fullName evidence="4">TRAP transporter solute receptor, TAXI family</fullName>
    </recommendedName>
</protein>
<dbReference type="InterPro" id="IPR011852">
    <property type="entry name" value="TRAP_TAXI"/>
</dbReference>
<evidence type="ECO:0000313" key="2">
    <source>
        <dbReference type="EMBL" id="VFK37773.1"/>
    </source>
</evidence>
<evidence type="ECO:0008006" key="4">
    <source>
        <dbReference type="Google" id="ProtNLM"/>
    </source>
</evidence>
<dbReference type="PANTHER" id="PTHR42941">
    <property type="entry name" value="SLL1037 PROTEIN"/>
    <property type="match status" value="1"/>
</dbReference>
<feature type="chain" id="PRO_5036113534" description="TRAP transporter solute receptor, TAXI family" evidence="1">
    <location>
        <begin position="28"/>
        <end position="326"/>
    </location>
</feature>